<feature type="compositionally biased region" description="Polar residues" evidence="5">
    <location>
        <begin position="678"/>
        <end position="702"/>
    </location>
</feature>
<evidence type="ECO:0000256" key="5">
    <source>
        <dbReference type="SAM" id="MobiDB-lite"/>
    </source>
</evidence>
<dbReference type="AlphaFoldDB" id="A0AAV7EIZ9"/>
<feature type="compositionally biased region" description="Polar residues" evidence="5">
    <location>
        <begin position="246"/>
        <end position="256"/>
    </location>
</feature>
<dbReference type="SUPFAM" id="SSF54928">
    <property type="entry name" value="RNA-binding domain, RBD"/>
    <property type="match status" value="2"/>
</dbReference>
<dbReference type="GO" id="GO:0003723">
    <property type="term" value="F:RNA binding"/>
    <property type="evidence" value="ECO:0007669"/>
    <property type="project" value="UniProtKB-UniRule"/>
</dbReference>
<evidence type="ECO:0000256" key="1">
    <source>
        <dbReference type="ARBA" id="ARBA00004123"/>
    </source>
</evidence>
<dbReference type="Gene3D" id="3.30.70.330">
    <property type="match status" value="2"/>
</dbReference>
<evidence type="ECO:0000256" key="2">
    <source>
        <dbReference type="ARBA" id="ARBA00022884"/>
    </source>
</evidence>
<feature type="region of interest" description="Disordered" evidence="5">
    <location>
        <begin position="593"/>
        <end position="622"/>
    </location>
</feature>
<evidence type="ECO:0000259" key="6">
    <source>
        <dbReference type="PROSITE" id="PS50102"/>
    </source>
</evidence>
<dbReference type="CDD" id="cd00590">
    <property type="entry name" value="RRM_SF"/>
    <property type="match status" value="1"/>
</dbReference>
<dbReference type="InterPro" id="IPR012677">
    <property type="entry name" value="Nucleotide-bd_a/b_plait_sf"/>
</dbReference>
<feature type="region of interest" description="Disordered" evidence="5">
    <location>
        <begin position="678"/>
        <end position="755"/>
    </location>
</feature>
<organism evidence="7 8">
    <name type="scientific">Aristolochia fimbriata</name>
    <name type="common">White veined hardy Dutchman's pipe vine</name>
    <dbReference type="NCBI Taxonomy" id="158543"/>
    <lineage>
        <taxon>Eukaryota</taxon>
        <taxon>Viridiplantae</taxon>
        <taxon>Streptophyta</taxon>
        <taxon>Embryophyta</taxon>
        <taxon>Tracheophyta</taxon>
        <taxon>Spermatophyta</taxon>
        <taxon>Magnoliopsida</taxon>
        <taxon>Magnoliidae</taxon>
        <taxon>Piperales</taxon>
        <taxon>Aristolochiaceae</taxon>
        <taxon>Aristolochia</taxon>
    </lineage>
</organism>
<protein>
    <recommendedName>
        <fullName evidence="6">RRM domain-containing protein</fullName>
    </recommendedName>
</protein>
<feature type="compositionally biased region" description="Basic and acidic residues" evidence="5">
    <location>
        <begin position="852"/>
        <end position="862"/>
    </location>
</feature>
<feature type="compositionally biased region" description="Basic and acidic residues" evidence="5">
    <location>
        <begin position="129"/>
        <end position="141"/>
    </location>
</feature>
<dbReference type="GO" id="GO:0005634">
    <property type="term" value="C:nucleus"/>
    <property type="evidence" value="ECO:0007669"/>
    <property type="project" value="UniProtKB-SubCell"/>
</dbReference>
<keyword evidence="8" id="KW-1185">Reference proteome</keyword>
<feature type="region of interest" description="Disordered" evidence="5">
    <location>
        <begin position="768"/>
        <end position="864"/>
    </location>
</feature>
<feature type="compositionally biased region" description="Polar residues" evidence="5">
    <location>
        <begin position="608"/>
        <end position="622"/>
    </location>
</feature>
<gene>
    <name evidence="7" type="ORF">H6P81_008795</name>
</gene>
<dbReference type="PANTHER" id="PTHR23189">
    <property type="entry name" value="RNA RECOGNITION MOTIF-CONTAINING"/>
    <property type="match status" value="1"/>
</dbReference>
<sequence>MIGRRGKDRFRDEYTPRSEEKGTVSRRNAPPSRHLWVGNLSPHIGEAALKQQFLRFGDIESIAFLPGRSYAFINFMKDEDAIVAMKALQGFFVGGLPMKIEFTKGERQLPSSQSEGNVHSRDNFHGFAEHGESFSQRDPKPHYSSPEKYLDKSKGDKNVEPSEVLWIGFPSVLNVDEMTLRRAFSPYGEIEKITTFSGRSYAFVRFRSVVSACRAKDALQGKLFNNPRVNITFAKSDVGPSEHMRGSNTASQFPQNIKLNDPSGLKAASHLVSSFEKPHDSFASGFGQNRMSAGAAFDPPRFSGMGPDRGLSEDIYDLQWRSPSIDRSGTRDFLPHRPSRRPLLDEPWDVPDDSLSFQAAKKLKTGPHYDNELPEFPFSNSQHEKLHAGHPRFCSEGSEYGEVLDHLKKMTNPHAERVDVWKSHDYFEPNSGSLPPKSLFGQRFTPDIRPSPPAEVWKWEGTIAKGGTPVCRARCFSVGKVLDFMLPEFLNCTARTDLDMLAKHFYQAANFWVVFFVAESDSDIVYYNEFMHYLEERQRAAVAKLSEKTTLFLVPPSDFSERVLKVPGKLSISGVILSFQHTSSNFGSVHHVEAKGPQLPSLPDTPLRKSNSPDPNSSLWGKNYTSSSLERLPLSTSSFPVLPRTASTNLHMERASDSQNENFYSKLQHQNLHAQANWSPHQVPNSQTSVGNFSSHATTSILHPSDESTEQDSPRQGISSSQFAPGKSSASTQGTRFSPLDTKPQVTSSMPLPPLQPEQLAHLASILGQRHQQQDRMSQMAPRGDNSQSSLSKQLSPRLSAPKPPNFENHAAGSPSRASGSQVSHVQQFQPVGEFQSGSLDPRMNQEAQNNGRDESEADPQKRLQATLQLAAALLQQIQQQAKTVD</sequence>
<dbReference type="InterPro" id="IPR035979">
    <property type="entry name" value="RBD_domain_sf"/>
</dbReference>
<dbReference type="EMBL" id="JAINDJ010000004">
    <property type="protein sequence ID" value="KAG9448830.1"/>
    <property type="molecule type" value="Genomic_DNA"/>
</dbReference>
<feature type="compositionally biased region" description="Polar residues" evidence="5">
    <location>
        <begin position="714"/>
        <end position="736"/>
    </location>
</feature>
<feature type="domain" description="RRM" evidence="6">
    <location>
        <begin position="162"/>
        <end position="236"/>
    </location>
</feature>
<dbReference type="InterPro" id="IPR000504">
    <property type="entry name" value="RRM_dom"/>
</dbReference>
<keyword evidence="3" id="KW-0539">Nucleus</keyword>
<proteinExistence type="predicted"/>
<dbReference type="Pfam" id="PF00076">
    <property type="entry name" value="RRM_1"/>
    <property type="match status" value="2"/>
</dbReference>
<evidence type="ECO:0000256" key="4">
    <source>
        <dbReference type="PROSITE-ProRule" id="PRU00176"/>
    </source>
</evidence>
<keyword evidence="2 4" id="KW-0694">RNA-binding</keyword>
<feature type="compositionally biased region" description="Polar residues" evidence="5">
    <location>
        <begin position="816"/>
        <end position="830"/>
    </location>
</feature>
<feature type="compositionally biased region" description="Polar residues" evidence="5">
    <location>
        <begin position="785"/>
        <end position="797"/>
    </location>
</feature>
<dbReference type="FunFam" id="3.30.70.330:FF:000522">
    <property type="entry name" value="RNA recognition motif (RRM)-containing protein"/>
    <property type="match status" value="1"/>
</dbReference>
<reference evidence="7 8" key="1">
    <citation type="submission" date="2021-07" db="EMBL/GenBank/DDBJ databases">
        <title>The Aristolochia fimbriata genome: insights into angiosperm evolution, floral development and chemical biosynthesis.</title>
        <authorList>
            <person name="Jiao Y."/>
        </authorList>
    </citation>
    <scope>NUCLEOTIDE SEQUENCE [LARGE SCALE GENOMIC DNA]</scope>
    <source>
        <strain evidence="7">IBCAS-2021</strain>
        <tissue evidence="7">Leaf</tissue>
    </source>
</reference>
<dbReference type="PROSITE" id="PS50102">
    <property type="entry name" value="RRM"/>
    <property type="match status" value="2"/>
</dbReference>
<dbReference type="SMART" id="SM00360">
    <property type="entry name" value="RRM"/>
    <property type="match status" value="2"/>
</dbReference>
<dbReference type="Proteomes" id="UP000825729">
    <property type="component" value="Unassembled WGS sequence"/>
</dbReference>
<evidence type="ECO:0000256" key="3">
    <source>
        <dbReference type="ARBA" id="ARBA00023242"/>
    </source>
</evidence>
<feature type="domain" description="RRM" evidence="6">
    <location>
        <begin position="33"/>
        <end position="105"/>
    </location>
</feature>
<feature type="region of interest" description="Disordered" evidence="5">
    <location>
        <begin position="129"/>
        <end position="156"/>
    </location>
</feature>
<comment type="subcellular location">
    <subcellularLocation>
        <location evidence="1">Nucleus</location>
    </subcellularLocation>
</comment>
<accession>A0AAV7EIZ9</accession>
<feature type="region of interest" description="Disordered" evidence="5">
    <location>
        <begin position="237"/>
        <end position="256"/>
    </location>
</feature>
<evidence type="ECO:0000313" key="7">
    <source>
        <dbReference type="EMBL" id="KAG9448830.1"/>
    </source>
</evidence>
<evidence type="ECO:0000313" key="8">
    <source>
        <dbReference type="Proteomes" id="UP000825729"/>
    </source>
</evidence>
<dbReference type="Pfam" id="PF07744">
    <property type="entry name" value="SPOC"/>
    <property type="match status" value="1"/>
</dbReference>
<dbReference type="InterPro" id="IPR012921">
    <property type="entry name" value="SPOC_C"/>
</dbReference>
<name>A0AAV7EIZ9_ARIFI</name>
<comment type="caution">
    <text evidence="7">The sequence shown here is derived from an EMBL/GenBank/DDBJ whole genome shotgun (WGS) entry which is preliminary data.</text>
</comment>
<dbReference type="CDD" id="cd21546">
    <property type="entry name" value="SPOC_FPA-like"/>
    <property type="match status" value="1"/>
</dbReference>
<feature type="region of interest" description="Disordered" evidence="5">
    <location>
        <begin position="1"/>
        <end position="31"/>
    </location>
</feature>
<feature type="compositionally biased region" description="Basic and acidic residues" evidence="5">
    <location>
        <begin position="9"/>
        <end position="23"/>
    </location>
</feature>